<dbReference type="AlphaFoldDB" id="A0A2N3I8J9"/>
<comment type="caution">
    <text evidence="1">The sequence shown here is derived from an EMBL/GenBank/DDBJ whole genome shotgun (WGS) entry which is preliminary data.</text>
</comment>
<organism evidence="1 2">
    <name type="scientific">Labilibaculum manganireducens</name>
    <dbReference type="NCBI Taxonomy" id="1940525"/>
    <lineage>
        <taxon>Bacteria</taxon>
        <taxon>Pseudomonadati</taxon>
        <taxon>Bacteroidota</taxon>
        <taxon>Bacteroidia</taxon>
        <taxon>Marinilabiliales</taxon>
        <taxon>Marinifilaceae</taxon>
        <taxon>Labilibaculum</taxon>
    </lineage>
</organism>
<proteinExistence type="predicted"/>
<dbReference type="PANTHER" id="PTHR38471">
    <property type="entry name" value="FOUR HELIX BUNDLE PROTEIN"/>
    <property type="match status" value="1"/>
</dbReference>
<dbReference type="SUPFAM" id="SSF158446">
    <property type="entry name" value="IVS-encoded protein-like"/>
    <property type="match status" value="1"/>
</dbReference>
<dbReference type="NCBIfam" id="TIGR02436">
    <property type="entry name" value="four helix bundle protein"/>
    <property type="match status" value="1"/>
</dbReference>
<dbReference type="Proteomes" id="UP000233618">
    <property type="component" value="Unassembled WGS sequence"/>
</dbReference>
<gene>
    <name evidence="1" type="ORF">BZG01_10015</name>
</gene>
<name>A0A2N3I8J9_9BACT</name>
<dbReference type="PANTHER" id="PTHR38471:SF2">
    <property type="entry name" value="FOUR HELIX BUNDLE PROTEIN"/>
    <property type="match status" value="1"/>
</dbReference>
<sequence length="116" mass="13360">MNRFKDLIVWQKSRTLVKEVYILTNELPSDERFGMVSQIRRCAVSIPSNIAEGCGRNTNADFARFLDISNGSSYELESLLILSIDLNYIQRGQFNAVNLLIQEIQKMIFKLKESLK</sequence>
<protein>
    <submittedName>
        <fullName evidence="1">Four helix bundle protein</fullName>
    </submittedName>
</protein>
<dbReference type="EMBL" id="MVDE01000013">
    <property type="protein sequence ID" value="PKQ66608.1"/>
    <property type="molecule type" value="Genomic_DNA"/>
</dbReference>
<dbReference type="RefSeq" id="WP_180327279.1">
    <property type="nucleotide sequence ID" value="NZ_MVDE01000013.1"/>
</dbReference>
<accession>A0A2N3I8J9</accession>
<dbReference type="Pfam" id="PF05635">
    <property type="entry name" value="23S_rRNA_IVP"/>
    <property type="match status" value="1"/>
</dbReference>
<dbReference type="Gene3D" id="1.20.1440.60">
    <property type="entry name" value="23S rRNA-intervening sequence"/>
    <property type="match status" value="1"/>
</dbReference>
<evidence type="ECO:0000313" key="2">
    <source>
        <dbReference type="Proteomes" id="UP000233618"/>
    </source>
</evidence>
<evidence type="ECO:0000313" key="1">
    <source>
        <dbReference type="EMBL" id="PKQ66608.1"/>
    </source>
</evidence>
<keyword evidence="2" id="KW-1185">Reference proteome</keyword>
<reference evidence="1 2" key="1">
    <citation type="journal article" date="2017" name="Front. Microbiol.">
        <title>Labilibaculum manganireducens gen. nov., sp. nov. and Labilibaculum filiforme sp. nov., Novel Bacteroidetes Isolated from Subsurface Sediments of the Baltic Sea.</title>
        <authorList>
            <person name="Vandieken V."/>
            <person name="Marshall I.P."/>
            <person name="Niemann H."/>
            <person name="Engelen B."/>
            <person name="Cypionka H."/>
        </authorList>
    </citation>
    <scope>NUCLEOTIDE SEQUENCE [LARGE SCALE GENOMIC DNA]</scope>
    <source>
        <strain evidence="1 2">59.10-2M</strain>
    </source>
</reference>
<dbReference type="CDD" id="cd16377">
    <property type="entry name" value="23S_rRNA_IVP_like"/>
    <property type="match status" value="1"/>
</dbReference>
<dbReference type="InterPro" id="IPR036583">
    <property type="entry name" value="23S_rRNA_IVS_sf"/>
</dbReference>
<dbReference type="InterPro" id="IPR012657">
    <property type="entry name" value="23S_rRNA-intervening_sequence"/>
</dbReference>